<dbReference type="InParanoid" id="A0A6P7WSM2"/>
<evidence type="ECO:0000256" key="3">
    <source>
        <dbReference type="SAM" id="SignalP"/>
    </source>
</evidence>
<keyword evidence="2" id="KW-1133">Transmembrane helix</keyword>
<dbReference type="FunCoup" id="A0A6P7WSM2">
    <property type="interactions" value="400"/>
</dbReference>
<keyword evidence="3" id="KW-0732">Signal</keyword>
<feature type="chain" id="PRO_5028312283" evidence="3">
    <location>
        <begin position="24"/>
        <end position="226"/>
    </location>
</feature>
<dbReference type="AlphaFoldDB" id="A0A6P7WSM2"/>
<accession>A0A6P7WSM2</accession>
<dbReference type="GeneID" id="115460562"/>
<dbReference type="Proteomes" id="UP000515156">
    <property type="component" value="Chromosome 1"/>
</dbReference>
<evidence type="ECO:0000313" key="5">
    <source>
        <dbReference type="RefSeq" id="XP_030046187.1"/>
    </source>
</evidence>
<evidence type="ECO:0000256" key="2">
    <source>
        <dbReference type="SAM" id="Phobius"/>
    </source>
</evidence>
<dbReference type="CTD" id="5790"/>
<dbReference type="PANTHER" id="PTHR15312">
    <property type="entry name" value="PROTEIN TYROSINE PHOSPHATASE RECEPTOR TYPE C-ASSOCIATED PROTEIN"/>
    <property type="match status" value="1"/>
</dbReference>
<dbReference type="InterPro" id="IPR016553">
    <property type="entry name" value="PTPRCAP"/>
</dbReference>
<feature type="signal peptide" evidence="3">
    <location>
        <begin position="1"/>
        <end position="23"/>
    </location>
</feature>
<dbReference type="PANTHER" id="PTHR15312:SF1">
    <property type="entry name" value="PROTEIN TYROSINE PHOSPHATASE RECEPTOR TYPE C-ASSOCIATED PROTEIN"/>
    <property type="match status" value="1"/>
</dbReference>
<proteinExistence type="predicted"/>
<feature type="transmembrane region" description="Helical" evidence="2">
    <location>
        <begin position="34"/>
        <end position="56"/>
    </location>
</feature>
<keyword evidence="5" id="KW-0675">Receptor</keyword>
<feature type="compositionally biased region" description="Basic and acidic residues" evidence="1">
    <location>
        <begin position="116"/>
        <end position="127"/>
    </location>
</feature>
<keyword evidence="2" id="KW-0812">Transmembrane</keyword>
<reference evidence="5" key="1">
    <citation type="submission" date="2025-08" db="UniProtKB">
        <authorList>
            <consortium name="RefSeq"/>
        </authorList>
    </citation>
    <scope>IDENTIFICATION</scope>
</reference>
<dbReference type="Pfam" id="PF15713">
    <property type="entry name" value="PTPRCAP"/>
    <property type="match status" value="1"/>
</dbReference>
<evidence type="ECO:0000313" key="4">
    <source>
        <dbReference type="Proteomes" id="UP000515156"/>
    </source>
</evidence>
<feature type="compositionally biased region" description="Acidic residues" evidence="1">
    <location>
        <begin position="146"/>
        <end position="165"/>
    </location>
</feature>
<gene>
    <name evidence="5" type="primary">PTPRCAP</name>
</gene>
<keyword evidence="4" id="KW-1185">Reference proteome</keyword>
<organism evidence="4 5">
    <name type="scientific">Microcaecilia unicolor</name>
    <dbReference type="NCBI Taxonomy" id="1415580"/>
    <lineage>
        <taxon>Eukaryota</taxon>
        <taxon>Metazoa</taxon>
        <taxon>Chordata</taxon>
        <taxon>Craniata</taxon>
        <taxon>Vertebrata</taxon>
        <taxon>Euteleostomi</taxon>
        <taxon>Amphibia</taxon>
        <taxon>Gymnophiona</taxon>
        <taxon>Siphonopidae</taxon>
        <taxon>Microcaecilia</taxon>
    </lineage>
</organism>
<feature type="compositionally biased region" description="Basic and acidic residues" evidence="1">
    <location>
        <begin position="171"/>
        <end position="181"/>
    </location>
</feature>
<keyword evidence="2" id="KW-0472">Membrane</keyword>
<dbReference type="RefSeq" id="XP_030046187.1">
    <property type="nucleotide sequence ID" value="XM_030190327.1"/>
</dbReference>
<dbReference type="OrthoDB" id="9451766at2759"/>
<dbReference type="KEGG" id="muo:115460562"/>
<sequence>MALASSGWTWVCLSLVFKLGVQASEDKVPLWDSTTTVVVLSLLFLLLLAAFIMAWYHLNRVTEGRYHPRNLCRGEDGEEQRAGPVHRLVHAVAGTWWTFHSWVRREAAEEDEDAEKTELQQRDKEEVQDGEDGFCKRSKGRCSQQDMDDGDEESSSNEPNSEDDYSSFSGRDLRDGARAQEPEVTEEEPKAGSSEALLCDLHAFSGSAVWQDESVQGSGRLDVTAL</sequence>
<protein>
    <submittedName>
        <fullName evidence="5">Protein tyrosine phosphatase receptor type C-associated protein</fullName>
    </submittedName>
</protein>
<feature type="region of interest" description="Disordered" evidence="1">
    <location>
        <begin position="108"/>
        <end position="194"/>
    </location>
</feature>
<evidence type="ECO:0000256" key="1">
    <source>
        <dbReference type="SAM" id="MobiDB-lite"/>
    </source>
</evidence>
<name>A0A6P7WSM2_9AMPH</name>